<dbReference type="EMBL" id="CP029185">
    <property type="protein sequence ID" value="AWH87998.1"/>
    <property type="molecule type" value="Genomic_DNA"/>
</dbReference>
<sequence>MTDSDSRAEATTTRPALNWNTLFRGDRSRINYNACVGNNGSPDIYFYADGFADSVTLLIEDLEQHRGALDTLIYPICFSLRHSVELTIKGQIQDLVRLSKIRKQPLATDDKLEKVLNGHDIQLLWDFFVVGAVVTDRRYVELLQPLTPLIKCIADTDPTGQTFRYSYSTEAVKHLTDVSVINIQVLREVFELIREQLDALHYLTDWLISEYRTGTFTRHLSREELMIIARQLPPRVTWRDVDFDNVKASIKSKYDISNRELSKALMLIQQTRDMAVEIGLPISVPGLSTMDFVQLNDIWKIAWDYDKLKSKLHDYINGGSSAVVPVHIMDVIQSENESIRDAEQAREQFHQWTTPEKLAGLYTLLDAGCYKFPEDYDKGYSYQLQEMNMICDAMQEVREAEINDIWIQSIGHNGYPARIIRKLKIAGFKQEAFAVEENLFAGSTAEFDDALYGK</sequence>
<dbReference type="KEGG" id="lpv:HYN51_05150"/>
<proteinExistence type="predicted"/>
<evidence type="ECO:0000313" key="1">
    <source>
        <dbReference type="EMBL" id="AWH87998.1"/>
    </source>
</evidence>
<evidence type="ECO:0000313" key="2">
    <source>
        <dbReference type="Proteomes" id="UP000244908"/>
    </source>
</evidence>
<name>A0A2Y9TW82_9GAMM</name>
<keyword evidence="2" id="KW-1185">Reference proteome</keyword>
<dbReference type="Proteomes" id="UP000244908">
    <property type="component" value="Chromosome"/>
</dbReference>
<gene>
    <name evidence="1" type="ORF">HYN51_05150</name>
</gene>
<organism evidence="1 2">
    <name type="scientific">Limnobaculum parvum</name>
    <dbReference type="NCBI Taxonomy" id="2172103"/>
    <lineage>
        <taxon>Bacteria</taxon>
        <taxon>Pseudomonadati</taxon>
        <taxon>Pseudomonadota</taxon>
        <taxon>Gammaproteobacteria</taxon>
        <taxon>Enterobacterales</taxon>
        <taxon>Budviciaceae</taxon>
        <taxon>Limnobaculum</taxon>
    </lineage>
</organism>
<dbReference type="AlphaFoldDB" id="A0A2Y9TW82"/>
<protein>
    <submittedName>
        <fullName evidence="1">Uncharacterized protein</fullName>
    </submittedName>
</protein>
<reference evidence="1 2" key="1">
    <citation type="journal article" date="2019" name="Int. J. Syst. Evol. Microbiol.">
        <title>Limnobaculum parvum gen. nov., sp. nov., isolated from a freshwater lake.</title>
        <authorList>
            <person name="Baek C."/>
            <person name="Shin S.K."/>
            <person name="Yi H."/>
        </authorList>
    </citation>
    <scope>NUCLEOTIDE SEQUENCE [LARGE SCALE GENOMIC DNA]</scope>
    <source>
        <strain evidence="1 2">HYN0051</strain>
    </source>
</reference>
<dbReference type="RefSeq" id="WP_108900073.1">
    <property type="nucleotide sequence ID" value="NZ_CP029185.2"/>
</dbReference>
<accession>A0A2Y9TW82</accession>
<dbReference type="OrthoDB" id="9181631at2"/>